<sequence>MDPRHSILLLFVFALLASPALAATEEPEVAFTELRKKGKNAKKDEANRDQADAAAEPEPPKWKSTKALAYSSFAFQWFNYQECPASQLRLLKPTSQVRLVALDVLNSGLRALATRKKQDGDSRTLAYICTLAVAFTDAYRAMRQATQSLLAEPDETGVSTPVGVWFAATLRKEAGDGKKSKREKEFYNKCAFIASRVNEMLVASDFRAPAGETVSPPAALGNYMNASLDEFADNSEKQLAHIVGGCLREKDAFRRDAWAVTHHALLQTWTSLDFMAACAFREASLSQKEKLALLMARQTMLEHSATGNFFAFLEAAQRFGPLAEKLGYFASGKDSKKVAVCLPEGAGSDTWNPHGEDVMHSFVTDLSSAFQ</sequence>
<organism evidence="3 4">
    <name type="scientific">Besnoitia besnoiti</name>
    <name type="common">Apicomplexan protozoan</name>
    <dbReference type="NCBI Taxonomy" id="94643"/>
    <lineage>
        <taxon>Eukaryota</taxon>
        <taxon>Sar</taxon>
        <taxon>Alveolata</taxon>
        <taxon>Apicomplexa</taxon>
        <taxon>Conoidasida</taxon>
        <taxon>Coccidia</taxon>
        <taxon>Eucoccidiorida</taxon>
        <taxon>Eimeriorina</taxon>
        <taxon>Sarcocystidae</taxon>
        <taxon>Besnoitia</taxon>
    </lineage>
</organism>
<dbReference type="EMBL" id="NWUJ01000004">
    <property type="protein sequence ID" value="PFH35562.1"/>
    <property type="molecule type" value="Genomic_DNA"/>
</dbReference>
<dbReference type="VEuPathDB" id="ToxoDB:BESB_052130"/>
<dbReference type="RefSeq" id="XP_029219571.1">
    <property type="nucleotide sequence ID" value="XM_029363648.1"/>
</dbReference>
<reference evidence="3 4" key="1">
    <citation type="submission" date="2017-09" db="EMBL/GenBank/DDBJ databases">
        <title>Genome sequencing of Besnoitia besnoiti strain Bb-Ger1.</title>
        <authorList>
            <person name="Schares G."/>
            <person name="Venepally P."/>
            <person name="Lorenzi H.A."/>
        </authorList>
    </citation>
    <scope>NUCLEOTIDE SEQUENCE [LARGE SCALE GENOMIC DNA]</scope>
    <source>
        <strain evidence="3 4">Bb-Ger1</strain>
    </source>
</reference>
<comment type="caution">
    <text evidence="3">The sequence shown here is derived from an EMBL/GenBank/DDBJ whole genome shotgun (WGS) entry which is preliminary data.</text>
</comment>
<name>A0A2A9MJK0_BESBE</name>
<evidence type="ECO:0008006" key="5">
    <source>
        <dbReference type="Google" id="ProtNLM"/>
    </source>
</evidence>
<feature type="compositionally biased region" description="Basic and acidic residues" evidence="1">
    <location>
        <begin position="41"/>
        <end position="51"/>
    </location>
</feature>
<protein>
    <recommendedName>
        <fullName evidence="5">Transmembrane protein</fullName>
    </recommendedName>
</protein>
<dbReference type="GeneID" id="40310142"/>
<feature type="region of interest" description="Disordered" evidence="1">
    <location>
        <begin position="34"/>
        <end position="59"/>
    </location>
</feature>
<keyword evidence="2" id="KW-0732">Signal</keyword>
<evidence type="ECO:0000313" key="4">
    <source>
        <dbReference type="Proteomes" id="UP000224006"/>
    </source>
</evidence>
<accession>A0A2A9MJK0</accession>
<proteinExistence type="predicted"/>
<evidence type="ECO:0000313" key="3">
    <source>
        <dbReference type="EMBL" id="PFH35562.1"/>
    </source>
</evidence>
<feature type="chain" id="PRO_5012676497" description="Transmembrane protein" evidence="2">
    <location>
        <begin position="23"/>
        <end position="371"/>
    </location>
</feature>
<evidence type="ECO:0000256" key="2">
    <source>
        <dbReference type="SAM" id="SignalP"/>
    </source>
</evidence>
<dbReference type="OrthoDB" id="333039at2759"/>
<feature type="signal peptide" evidence="2">
    <location>
        <begin position="1"/>
        <end position="22"/>
    </location>
</feature>
<dbReference type="AlphaFoldDB" id="A0A2A9MJK0"/>
<dbReference type="KEGG" id="bbes:BESB_052130"/>
<evidence type="ECO:0000256" key="1">
    <source>
        <dbReference type="SAM" id="MobiDB-lite"/>
    </source>
</evidence>
<gene>
    <name evidence="3" type="ORF">BESB_052130</name>
</gene>
<keyword evidence="4" id="KW-1185">Reference proteome</keyword>
<dbReference type="Proteomes" id="UP000224006">
    <property type="component" value="Chromosome IV"/>
</dbReference>